<evidence type="ECO:0000256" key="2">
    <source>
        <dbReference type="ARBA" id="ARBA00023008"/>
    </source>
</evidence>
<evidence type="ECO:0000313" key="4">
    <source>
        <dbReference type="EMBL" id="UOO90455.1"/>
    </source>
</evidence>
<keyword evidence="2" id="KW-0186">Copper</keyword>
<dbReference type="Gene3D" id="3.30.70.100">
    <property type="match status" value="1"/>
</dbReference>
<reference evidence="4 5" key="1">
    <citation type="journal article" date="2022" name="Res Sq">
        <title>Evolution of multicellular longitudinally dividing oral cavity symbionts (Neisseriaceae).</title>
        <authorList>
            <person name="Nyongesa S."/>
            <person name="Weber P."/>
            <person name="Bernet E."/>
            <person name="Pullido F."/>
            <person name="Nieckarz M."/>
            <person name="Delaby M."/>
            <person name="Nieves C."/>
            <person name="Viehboeck T."/>
            <person name="Krause N."/>
            <person name="Rivera-Millot A."/>
            <person name="Nakamura A."/>
            <person name="Vischer N."/>
            <person name="VanNieuwenhze M."/>
            <person name="Brun Y."/>
            <person name="Cava F."/>
            <person name="Bulgheresi S."/>
            <person name="Veyrier F."/>
        </authorList>
    </citation>
    <scope>NUCLEOTIDE SEQUENCE [LARGE SCALE GENOMIC DNA]</scope>
    <source>
        <strain evidence="4 5">SN4</strain>
    </source>
</reference>
<keyword evidence="1" id="KW-0479">Metal-binding</keyword>
<organism evidence="4 5">
    <name type="scientific">Vitreoscilla massiliensis</name>
    <dbReference type="NCBI Taxonomy" id="1689272"/>
    <lineage>
        <taxon>Bacteria</taxon>
        <taxon>Pseudomonadati</taxon>
        <taxon>Pseudomonadota</taxon>
        <taxon>Betaproteobacteria</taxon>
        <taxon>Neisseriales</taxon>
        <taxon>Neisseriaceae</taxon>
        <taxon>Vitreoscilla</taxon>
    </lineage>
</organism>
<dbReference type="CDD" id="cd00371">
    <property type="entry name" value="HMA"/>
    <property type="match status" value="1"/>
</dbReference>
<dbReference type="PRINTS" id="PR00944">
    <property type="entry name" value="CUEXPORT"/>
</dbReference>
<dbReference type="PROSITE" id="PS01047">
    <property type="entry name" value="HMA_1"/>
    <property type="match status" value="1"/>
</dbReference>
<dbReference type="PROSITE" id="PS50846">
    <property type="entry name" value="HMA_2"/>
    <property type="match status" value="1"/>
</dbReference>
<accession>A0ABY4E4Z3</accession>
<dbReference type="EMBL" id="CP091511">
    <property type="protein sequence ID" value="UOO90455.1"/>
    <property type="molecule type" value="Genomic_DNA"/>
</dbReference>
<protein>
    <submittedName>
        <fullName evidence="4">Copper ion binding protein</fullName>
    </submittedName>
</protein>
<evidence type="ECO:0000313" key="5">
    <source>
        <dbReference type="Proteomes" id="UP000832011"/>
    </source>
</evidence>
<dbReference type="InterPro" id="IPR000428">
    <property type="entry name" value="Cu-bd"/>
</dbReference>
<dbReference type="Proteomes" id="UP000832011">
    <property type="component" value="Chromosome"/>
</dbReference>
<dbReference type="NCBIfam" id="TIGR00003">
    <property type="entry name" value="copper ion binding protein"/>
    <property type="match status" value="1"/>
</dbReference>
<evidence type="ECO:0000259" key="3">
    <source>
        <dbReference type="PROSITE" id="PS50846"/>
    </source>
</evidence>
<dbReference type="PANTHER" id="PTHR46594">
    <property type="entry name" value="P-TYPE CATION-TRANSPORTING ATPASE"/>
    <property type="match status" value="1"/>
</dbReference>
<dbReference type="PANTHER" id="PTHR46594:SF4">
    <property type="entry name" value="P-TYPE CATION-TRANSPORTING ATPASE"/>
    <property type="match status" value="1"/>
</dbReference>
<dbReference type="InterPro" id="IPR036163">
    <property type="entry name" value="HMA_dom_sf"/>
</dbReference>
<sequence length="69" mass="7561">MKQTELKVQGMTCQHCVKAIEKNVSKLDGVTEVAVNLANAQVDVSFDEHKTDEAAIRAAIVEEGYEVLN</sequence>
<dbReference type="SUPFAM" id="SSF55008">
    <property type="entry name" value="HMA, heavy metal-associated domain"/>
    <property type="match status" value="1"/>
</dbReference>
<name>A0ABY4E4Z3_9NEIS</name>
<dbReference type="Pfam" id="PF00403">
    <property type="entry name" value="HMA"/>
    <property type="match status" value="1"/>
</dbReference>
<proteinExistence type="predicted"/>
<feature type="domain" description="HMA" evidence="3">
    <location>
        <begin position="2"/>
        <end position="68"/>
    </location>
</feature>
<gene>
    <name evidence="4" type="ORF">LVJ82_05610</name>
</gene>
<dbReference type="InterPro" id="IPR006122">
    <property type="entry name" value="HMA_Cu_ion-bd"/>
</dbReference>
<evidence type="ECO:0000256" key="1">
    <source>
        <dbReference type="ARBA" id="ARBA00022723"/>
    </source>
</evidence>
<dbReference type="RefSeq" id="WP_058355668.1">
    <property type="nucleotide sequence ID" value="NZ_CABKVG010000008.1"/>
</dbReference>
<dbReference type="InterPro" id="IPR017969">
    <property type="entry name" value="Heavy-metal-associated_CS"/>
</dbReference>
<dbReference type="InterPro" id="IPR006121">
    <property type="entry name" value="HMA_dom"/>
</dbReference>
<keyword evidence="5" id="KW-1185">Reference proteome</keyword>